<evidence type="ECO:0000256" key="8">
    <source>
        <dbReference type="ARBA" id="ARBA00022989"/>
    </source>
</evidence>
<evidence type="ECO:0000256" key="9">
    <source>
        <dbReference type="ARBA" id="ARBA00023136"/>
    </source>
</evidence>
<dbReference type="Pfam" id="PF08521">
    <property type="entry name" value="2CSK_N"/>
    <property type="match status" value="1"/>
</dbReference>
<dbReference type="SUPFAM" id="SSF47384">
    <property type="entry name" value="Homodimeric domain of signal transducing histidine kinase"/>
    <property type="match status" value="1"/>
</dbReference>
<dbReference type="PANTHER" id="PTHR45436:SF1">
    <property type="entry name" value="SENSOR PROTEIN QSEC"/>
    <property type="match status" value="1"/>
</dbReference>
<sequence length="436" mass="48582">MTLHYVNETYDHWLLDSASSLAQEIKIRDANVLIELPNSTLEIVRWDEQDKTFFKIFSKKRGLLAGDVFVPESSGGNDFSKPFFYESYIDQEPVRVVLLRVQRADIQDTFYIHVAETLNKRHAMMIDILLADLIPQFLMVMFASCFLVSGLTKGLHPLKVLADEITKRSPLDLSPIADANVLVEVKTLIDTINGLLARLSAAIVGQQRFVANAAHQLRTPLAGFSVQVERALREENIADIKPALSQMRNCTERLSHTVNQLLVLAKTEPVDGMNEFQPIDLCDLVRSTCMEWAPRASSHHMELGFESSAPDKMISGNETLLREMLSNLLDNAISYRNPDTYGHITVELTNIPYPVLTIEDDGLGIPAHEIDKVFERFYRIPGSGGNGCGLGLAIVKEIADMHGIRLKLTGATASSGTRVTLSFPERQVQSVYADQA</sequence>
<keyword evidence="4" id="KW-0597">Phosphoprotein</keyword>
<dbReference type="Proteomes" id="UP001162780">
    <property type="component" value="Chromosome"/>
</dbReference>
<dbReference type="PROSITE" id="PS50109">
    <property type="entry name" value="HIS_KIN"/>
    <property type="match status" value="1"/>
</dbReference>
<evidence type="ECO:0000256" key="1">
    <source>
        <dbReference type="ARBA" id="ARBA00000085"/>
    </source>
</evidence>
<dbReference type="EMBL" id="CP113517">
    <property type="protein sequence ID" value="WAR43955.1"/>
    <property type="molecule type" value="Genomic_DNA"/>
</dbReference>
<keyword evidence="5" id="KW-0808">Transferase</keyword>
<dbReference type="CDD" id="cd00075">
    <property type="entry name" value="HATPase"/>
    <property type="match status" value="1"/>
</dbReference>
<dbReference type="InterPro" id="IPR013727">
    <property type="entry name" value="2CSK_N"/>
</dbReference>
<dbReference type="InterPro" id="IPR003661">
    <property type="entry name" value="HisK_dim/P_dom"/>
</dbReference>
<evidence type="ECO:0000256" key="3">
    <source>
        <dbReference type="ARBA" id="ARBA00012438"/>
    </source>
</evidence>
<dbReference type="Gene3D" id="3.30.565.10">
    <property type="entry name" value="Histidine kinase-like ATPase, C-terminal domain"/>
    <property type="match status" value="1"/>
</dbReference>
<organism evidence="12 13">
    <name type="scientific">Methylomonas rapida</name>
    <dbReference type="NCBI Taxonomy" id="2963939"/>
    <lineage>
        <taxon>Bacteria</taxon>
        <taxon>Pseudomonadati</taxon>
        <taxon>Pseudomonadota</taxon>
        <taxon>Gammaproteobacteria</taxon>
        <taxon>Methylococcales</taxon>
        <taxon>Methylococcaceae</taxon>
        <taxon>Methylomonas</taxon>
    </lineage>
</organism>
<evidence type="ECO:0000313" key="12">
    <source>
        <dbReference type="EMBL" id="WAR43955.1"/>
    </source>
</evidence>
<dbReference type="SMART" id="SM00387">
    <property type="entry name" value="HATPase_c"/>
    <property type="match status" value="1"/>
</dbReference>
<keyword evidence="6 10" id="KW-0812">Transmembrane</keyword>
<dbReference type="InterPro" id="IPR005467">
    <property type="entry name" value="His_kinase_dom"/>
</dbReference>
<dbReference type="CDD" id="cd00082">
    <property type="entry name" value="HisKA"/>
    <property type="match status" value="1"/>
</dbReference>
<dbReference type="SUPFAM" id="SSF55874">
    <property type="entry name" value="ATPase domain of HSP90 chaperone/DNA topoisomerase II/histidine kinase"/>
    <property type="match status" value="1"/>
</dbReference>
<dbReference type="InterPro" id="IPR036097">
    <property type="entry name" value="HisK_dim/P_sf"/>
</dbReference>
<dbReference type="Pfam" id="PF02518">
    <property type="entry name" value="HATPase_c"/>
    <property type="match status" value="1"/>
</dbReference>
<dbReference type="GO" id="GO:0016301">
    <property type="term" value="F:kinase activity"/>
    <property type="evidence" value="ECO:0007669"/>
    <property type="project" value="UniProtKB-KW"/>
</dbReference>
<dbReference type="Pfam" id="PF00512">
    <property type="entry name" value="HisKA"/>
    <property type="match status" value="1"/>
</dbReference>
<evidence type="ECO:0000256" key="6">
    <source>
        <dbReference type="ARBA" id="ARBA00022692"/>
    </source>
</evidence>
<dbReference type="InterPro" id="IPR050428">
    <property type="entry name" value="TCS_sensor_his_kinase"/>
</dbReference>
<gene>
    <name evidence="12" type="ORF">NM686_016490</name>
</gene>
<evidence type="ECO:0000313" key="13">
    <source>
        <dbReference type="Proteomes" id="UP001162780"/>
    </source>
</evidence>
<dbReference type="InterPro" id="IPR004358">
    <property type="entry name" value="Sig_transdc_His_kin-like_C"/>
</dbReference>
<accession>A0ABY7GFB9</accession>
<dbReference type="InterPro" id="IPR036890">
    <property type="entry name" value="HATPase_C_sf"/>
</dbReference>
<dbReference type="SMART" id="SM00388">
    <property type="entry name" value="HisKA"/>
    <property type="match status" value="1"/>
</dbReference>
<dbReference type="Gene3D" id="1.10.287.130">
    <property type="match status" value="1"/>
</dbReference>
<dbReference type="PANTHER" id="PTHR45436">
    <property type="entry name" value="SENSOR HISTIDINE KINASE YKOH"/>
    <property type="match status" value="1"/>
</dbReference>
<evidence type="ECO:0000256" key="4">
    <source>
        <dbReference type="ARBA" id="ARBA00022553"/>
    </source>
</evidence>
<dbReference type="PRINTS" id="PR00344">
    <property type="entry name" value="BCTRLSENSOR"/>
</dbReference>
<evidence type="ECO:0000256" key="7">
    <source>
        <dbReference type="ARBA" id="ARBA00022777"/>
    </source>
</evidence>
<comment type="subcellular location">
    <subcellularLocation>
        <location evidence="2">Membrane</location>
    </subcellularLocation>
</comment>
<comment type="catalytic activity">
    <reaction evidence="1">
        <text>ATP + protein L-histidine = ADP + protein N-phospho-L-histidine.</text>
        <dbReference type="EC" id="2.7.13.3"/>
    </reaction>
</comment>
<evidence type="ECO:0000259" key="11">
    <source>
        <dbReference type="PROSITE" id="PS50109"/>
    </source>
</evidence>
<reference evidence="12" key="1">
    <citation type="submission" date="2022-11" db="EMBL/GenBank/DDBJ databases">
        <title>Methylomonas rapida sp. nov., Carotenoid-Producing Obligate Methanotrophs with High Growth Characteristics and Biotechnological Potential.</title>
        <authorList>
            <person name="Tikhonova E.N."/>
            <person name="Suleimanov R.Z."/>
            <person name="Miroshnikov K."/>
            <person name="Oshkin I.Y."/>
            <person name="Belova S.E."/>
            <person name="Danilova O.V."/>
            <person name="Ashikhmin A."/>
            <person name="Konopkin A."/>
            <person name="But S.Y."/>
            <person name="Khmelenina V.N."/>
            <person name="Kuznetsov N."/>
            <person name="Pimenov N.V."/>
            <person name="Dedysh S.N."/>
        </authorList>
    </citation>
    <scope>NUCLEOTIDE SEQUENCE</scope>
    <source>
        <strain evidence="12">MP1</strain>
    </source>
</reference>
<dbReference type="EC" id="2.7.13.3" evidence="3"/>
<feature type="transmembrane region" description="Helical" evidence="10">
    <location>
        <begin position="128"/>
        <end position="151"/>
    </location>
</feature>
<evidence type="ECO:0000256" key="10">
    <source>
        <dbReference type="SAM" id="Phobius"/>
    </source>
</evidence>
<evidence type="ECO:0000256" key="5">
    <source>
        <dbReference type="ARBA" id="ARBA00022679"/>
    </source>
</evidence>
<dbReference type="RefSeq" id="WP_255188943.1">
    <property type="nucleotide sequence ID" value="NZ_CP113517.1"/>
</dbReference>
<keyword evidence="9 10" id="KW-0472">Membrane</keyword>
<keyword evidence="7 12" id="KW-0418">Kinase</keyword>
<evidence type="ECO:0000256" key="2">
    <source>
        <dbReference type="ARBA" id="ARBA00004370"/>
    </source>
</evidence>
<keyword evidence="13" id="KW-1185">Reference proteome</keyword>
<protein>
    <recommendedName>
        <fullName evidence="3">histidine kinase</fullName>
        <ecNumber evidence="3">2.7.13.3</ecNumber>
    </recommendedName>
</protein>
<dbReference type="InterPro" id="IPR003594">
    <property type="entry name" value="HATPase_dom"/>
</dbReference>
<proteinExistence type="predicted"/>
<name>A0ABY7GFB9_9GAMM</name>
<keyword evidence="8 10" id="KW-1133">Transmembrane helix</keyword>
<feature type="domain" description="Histidine kinase" evidence="11">
    <location>
        <begin position="212"/>
        <end position="427"/>
    </location>
</feature>